<dbReference type="PANTHER" id="PTHR24421:SF60">
    <property type="entry name" value="SENSOR HISTIDINE KINASE COMP"/>
    <property type="match status" value="1"/>
</dbReference>
<organism evidence="5 6">
    <name type="scientific">Bacillus velezensis</name>
    <dbReference type="NCBI Taxonomy" id="492670"/>
    <lineage>
        <taxon>Bacteria</taxon>
        <taxon>Bacillati</taxon>
        <taxon>Bacillota</taxon>
        <taxon>Bacilli</taxon>
        <taxon>Bacillales</taxon>
        <taxon>Bacillaceae</taxon>
        <taxon>Bacillus</taxon>
        <taxon>Bacillus amyloliquefaciens group</taxon>
    </lineage>
</organism>
<dbReference type="InterPro" id="IPR003594">
    <property type="entry name" value="HATPase_dom"/>
</dbReference>
<evidence type="ECO:0000256" key="1">
    <source>
        <dbReference type="ARBA" id="ARBA00022679"/>
    </source>
</evidence>
<dbReference type="InterPro" id="IPR050482">
    <property type="entry name" value="Sensor_HK_TwoCompSys"/>
</dbReference>
<keyword evidence="2 5" id="KW-0418">Kinase</keyword>
<accession>A0A411A512</accession>
<dbReference type="GO" id="GO:0000160">
    <property type="term" value="P:phosphorelay signal transduction system"/>
    <property type="evidence" value="ECO:0007669"/>
    <property type="project" value="UniProtKB-KW"/>
</dbReference>
<evidence type="ECO:0000256" key="3">
    <source>
        <dbReference type="ARBA" id="ARBA00023012"/>
    </source>
</evidence>
<feature type="domain" description="Histidine kinase/HSP90-like ATPase" evidence="4">
    <location>
        <begin position="325"/>
        <end position="400"/>
    </location>
</feature>
<dbReference type="AlphaFoldDB" id="A0A411A512"/>
<dbReference type="Pfam" id="PF02518">
    <property type="entry name" value="HATPase_c"/>
    <property type="match status" value="1"/>
</dbReference>
<reference evidence="6" key="1">
    <citation type="submission" date="2020-10" db="EMBL/GenBank/DDBJ databases">
        <title>Complete genome sequence of Bacillus velezensis NST6.</title>
        <authorList>
            <person name="Choi J."/>
        </authorList>
    </citation>
    <scope>NUCLEOTIDE SEQUENCE [LARGE SCALE GENOMIC DNA]</scope>
    <source>
        <strain evidence="6">NST6</strain>
    </source>
</reference>
<keyword evidence="1 5" id="KW-0808">Transferase</keyword>
<dbReference type="CDD" id="cd16917">
    <property type="entry name" value="HATPase_UhpB-NarQ-NarX-like"/>
    <property type="match status" value="1"/>
</dbReference>
<proteinExistence type="predicted"/>
<dbReference type="GO" id="GO:0004673">
    <property type="term" value="F:protein histidine kinase activity"/>
    <property type="evidence" value="ECO:0007669"/>
    <property type="project" value="UniProtKB-EC"/>
</dbReference>
<evidence type="ECO:0000256" key="2">
    <source>
        <dbReference type="ARBA" id="ARBA00022777"/>
    </source>
</evidence>
<dbReference type="EMBL" id="CP063687">
    <property type="protein sequence ID" value="QOY25425.1"/>
    <property type="molecule type" value="Genomic_DNA"/>
</dbReference>
<dbReference type="SUPFAM" id="SSF55874">
    <property type="entry name" value="ATPase domain of HSP90 chaperone/DNA topoisomerase II/histidine kinase"/>
    <property type="match status" value="1"/>
</dbReference>
<dbReference type="PANTHER" id="PTHR24421">
    <property type="entry name" value="NITRATE/NITRITE SENSOR PROTEIN NARX-RELATED"/>
    <property type="match status" value="1"/>
</dbReference>
<name>A0A411A512_BACVE</name>
<evidence type="ECO:0000313" key="5">
    <source>
        <dbReference type="EMBL" id="QOY25425.1"/>
    </source>
</evidence>
<dbReference type="Proteomes" id="UP000587477">
    <property type="component" value="Chromosome"/>
</dbReference>
<sequence length="416" mass="48438">MKDNWVKLNIEQFARTFVFSLLLFFMLLLITDSQLQFKQYSLFFVLSIFGSSCLCFTYDDRNKTYLRSLFRFSELCQEGSDADQLIKELTNEIQSVLLGKQIALINYDKKTLKLKGNHIQVPNINISNFKIGEIRETASGSILFIGEKCDTFVFIHLSHKGHPIKIRENEADWLRMLAFCTASALQNKLLIQKKIDEIIIDDQHKCKSAVLSKVLFSISEIERTKLAQDIHDSIIQELIFVCRELEYHVEKYKDIYYIREILLDNIQYIREKCFDLRPPFLMEMGLLRSIQVLIDKHKSNYQLDIEFFVDVKDDSIFTEDITINFYRIVQELLTNAVKHSKASYIVLTMIQKKTSLMFVYEDNGIGIDWNKVNSKTNSFGLTGIKERINCMSGIHNISSGVNEGLLLRFEISTKNE</sequence>
<dbReference type="InterPro" id="IPR036890">
    <property type="entry name" value="HATPase_C_sf"/>
</dbReference>
<dbReference type="RefSeq" id="WP_025649633.1">
    <property type="nucleotide sequence ID" value="NZ_BDDG01000003.1"/>
</dbReference>
<dbReference type="Gene3D" id="3.30.565.10">
    <property type="entry name" value="Histidine kinase-like ATPase, C-terminal domain"/>
    <property type="match status" value="1"/>
</dbReference>
<evidence type="ECO:0000259" key="4">
    <source>
        <dbReference type="Pfam" id="PF02518"/>
    </source>
</evidence>
<dbReference type="EC" id="2.7.13.3" evidence="5"/>
<protein>
    <submittedName>
        <fullName evidence="5">Sensor histidine kinase ComP</fullName>
        <ecNumber evidence="5">2.7.13.3</ecNumber>
    </submittedName>
</protein>
<keyword evidence="3" id="KW-0902">Two-component regulatory system</keyword>
<evidence type="ECO:0000313" key="6">
    <source>
        <dbReference type="Proteomes" id="UP000587477"/>
    </source>
</evidence>
<gene>
    <name evidence="5" type="primary">comP_1</name>
    <name evidence="5" type="ORF">BACVE_000353</name>
</gene>